<gene>
    <name evidence="1" type="primary">rapL_4</name>
    <name evidence="1" type="ORF">OCH7691_03132</name>
</gene>
<dbReference type="Pfam" id="PF02423">
    <property type="entry name" value="OCD_Mu_crystall"/>
    <property type="match status" value="1"/>
</dbReference>
<organism evidence="1 2">
    <name type="scientific">Oceanibacterium hippocampi</name>
    <dbReference type="NCBI Taxonomy" id="745714"/>
    <lineage>
        <taxon>Bacteria</taxon>
        <taxon>Pseudomonadati</taxon>
        <taxon>Pseudomonadota</taxon>
        <taxon>Alphaproteobacteria</taxon>
        <taxon>Sneathiellales</taxon>
        <taxon>Sneathiellaceae</taxon>
        <taxon>Oceanibacterium</taxon>
    </lineage>
</organism>
<dbReference type="InParanoid" id="A0A1Y5TPF2"/>
<dbReference type="OrthoDB" id="9785971at2"/>
<sequence length="300" mass="32122">MTLNFDEDDVARLLDYAALIPAMERALAAFSAGQVTQPPRMVIPVERHAGFFLSMPALAEDAMGIKIVNVYPENAARDLPTHLATVLLYRPETGEHLATFSGGLITEMRTAAVSAAATRALARPDAEVLAVLGSGVQAEAHVHALRHVGNYREIRLWSRNQAKAERLAEKVGGRAMSAEQAVRDADVVVTATASDEPILMGEWLKPGAHVNAVGWHGQDSRELDDRAMENIVIVDSREAAQDGCGDVRLSGATVDAELGEVIAGTVRIDRASTTIFESVGLSIEDIAAAKLIYDRHQAAG</sequence>
<dbReference type="Gene3D" id="3.40.50.720">
    <property type="entry name" value="NAD(P)-binding Rossmann-like Domain"/>
    <property type="match status" value="1"/>
</dbReference>
<dbReference type="PANTHER" id="PTHR13812">
    <property type="entry name" value="KETIMINE REDUCTASE MU-CRYSTALLIN"/>
    <property type="match status" value="1"/>
</dbReference>
<dbReference type="EMBL" id="FWFR01000003">
    <property type="protein sequence ID" value="SLN68822.1"/>
    <property type="molecule type" value="Genomic_DNA"/>
</dbReference>
<accession>A0A1Y5TPF2</accession>
<dbReference type="GO" id="GO:0005737">
    <property type="term" value="C:cytoplasm"/>
    <property type="evidence" value="ECO:0007669"/>
    <property type="project" value="TreeGrafter"/>
</dbReference>
<dbReference type="AlphaFoldDB" id="A0A1Y5TPF2"/>
<dbReference type="PANTHER" id="PTHR13812:SF19">
    <property type="entry name" value="KETIMINE REDUCTASE MU-CRYSTALLIN"/>
    <property type="match status" value="1"/>
</dbReference>
<evidence type="ECO:0000313" key="1">
    <source>
        <dbReference type="EMBL" id="SLN68822.1"/>
    </source>
</evidence>
<reference evidence="1 2" key="1">
    <citation type="submission" date="2017-03" db="EMBL/GenBank/DDBJ databases">
        <authorList>
            <person name="Afonso C.L."/>
            <person name="Miller P.J."/>
            <person name="Scott M.A."/>
            <person name="Spackman E."/>
            <person name="Goraichik I."/>
            <person name="Dimitrov K.M."/>
            <person name="Suarez D.L."/>
            <person name="Swayne D.E."/>
        </authorList>
    </citation>
    <scope>NUCLEOTIDE SEQUENCE [LARGE SCALE GENOMIC DNA]</scope>
    <source>
        <strain evidence="1 2">CECT 7691</strain>
    </source>
</reference>
<dbReference type="GO" id="GO:0042562">
    <property type="term" value="F:hormone binding"/>
    <property type="evidence" value="ECO:0007669"/>
    <property type="project" value="TreeGrafter"/>
</dbReference>
<dbReference type="Proteomes" id="UP000193200">
    <property type="component" value="Unassembled WGS sequence"/>
</dbReference>
<evidence type="ECO:0000313" key="2">
    <source>
        <dbReference type="Proteomes" id="UP000193200"/>
    </source>
</evidence>
<dbReference type="GO" id="GO:0016829">
    <property type="term" value="F:lyase activity"/>
    <property type="evidence" value="ECO:0007669"/>
    <property type="project" value="UniProtKB-KW"/>
</dbReference>
<proteinExistence type="predicted"/>
<dbReference type="EC" id="4.3.1.28" evidence="1"/>
<dbReference type="Gene3D" id="3.30.1780.10">
    <property type="entry name" value="ornithine cyclodeaminase, domain 1"/>
    <property type="match status" value="1"/>
</dbReference>
<dbReference type="InterPro" id="IPR023401">
    <property type="entry name" value="ODC_N"/>
</dbReference>
<dbReference type="InterPro" id="IPR036291">
    <property type="entry name" value="NAD(P)-bd_dom_sf"/>
</dbReference>
<dbReference type="InterPro" id="IPR003462">
    <property type="entry name" value="ODC_Mu_crystall"/>
</dbReference>
<keyword evidence="2" id="KW-1185">Reference proteome</keyword>
<dbReference type="RefSeq" id="WP_085885123.1">
    <property type="nucleotide sequence ID" value="NZ_FWFR01000003.1"/>
</dbReference>
<protein>
    <submittedName>
        <fullName evidence="1">L-lysine cyclodeaminase</fullName>
        <ecNumber evidence="1">4.3.1.28</ecNumber>
    </submittedName>
</protein>
<dbReference type="PIRSF" id="PIRSF001439">
    <property type="entry name" value="CryM"/>
    <property type="match status" value="1"/>
</dbReference>
<name>A0A1Y5TPF2_9PROT</name>
<keyword evidence="1" id="KW-0456">Lyase</keyword>
<dbReference type="SUPFAM" id="SSF51735">
    <property type="entry name" value="NAD(P)-binding Rossmann-fold domains"/>
    <property type="match status" value="1"/>
</dbReference>